<reference evidence="1 2" key="1">
    <citation type="submission" date="2021-06" db="EMBL/GenBank/DDBJ databases">
        <title>Caerostris extrusa draft genome.</title>
        <authorList>
            <person name="Kono N."/>
            <person name="Arakawa K."/>
        </authorList>
    </citation>
    <scope>NUCLEOTIDE SEQUENCE [LARGE SCALE GENOMIC DNA]</scope>
</reference>
<comment type="caution">
    <text evidence="1">The sequence shown here is derived from an EMBL/GenBank/DDBJ whole genome shotgun (WGS) entry which is preliminary data.</text>
</comment>
<organism evidence="1 2">
    <name type="scientific">Caerostris extrusa</name>
    <name type="common">Bark spider</name>
    <name type="synonym">Caerostris bankana</name>
    <dbReference type="NCBI Taxonomy" id="172846"/>
    <lineage>
        <taxon>Eukaryota</taxon>
        <taxon>Metazoa</taxon>
        <taxon>Ecdysozoa</taxon>
        <taxon>Arthropoda</taxon>
        <taxon>Chelicerata</taxon>
        <taxon>Arachnida</taxon>
        <taxon>Araneae</taxon>
        <taxon>Araneomorphae</taxon>
        <taxon>Entelegynae</taxon>
        <taxon>Araneoidea</taxon>
        <taxon>Araneidae</taxon>
        <taxon>Caerostris</taxon>
    </lineage>
</organism>
<dbReference type="Proteomes" id="UP001054945">
    <property type="component" value="Unassembled WGS sequence"/>
</dbReference>
<proteinExistence type="predicted"/>
<accession>A0AAV4Y787</accession>
<evidence type="ECO:0000313" key="1">
    <source>
        <dbReference type="EMBL" id="GIZ02369.1"/>
    </source>
</evidence>
<dbReference type="AlphaFoldDB" id="A0AAV4Y787"/>
<keyword evidence="2" id="KW-1185">Reference proteome</keyword>
<sequence>MSPSKSSAFATRGRSRMTLEDWNLPRVINGVLGRCLSPSELSPAQSSDDVLTTLLPHTDTSTLLPVDMDEKF</sequence>
<gene>
    <name evidence="1" type="ORF">CEXT_348241</name>
</gene>
<protein>
    <submittedName>
        <fullName evidence="1">Uncharacterized protein</fullName>
    </submittedName>
</protein>
<dbReference type="EMBL" id="BPLR01001445">
    <property type="protein sequence ID" value="GIZ02369.1"/>
    <property type="molecule type" value="Genomic_DNA"/>
</dbReference>
<name>A0AAV4Y787_CAEEX</name>
<evidence type="ECO:0000313" key="2">
    <source>
        <dbReference type="Proteomes" id="UP001054945"/>
    </source>
</evidence>